<protein>
    <submittedName>
        <fullName evidence="2">Ligase</fullName>
    </submittedName>
</protein>
<organism evidence="2 3">
    <name type="scientific">Aliarcobacter skirrowii</name>
    <dbReference type="NCBI Taxonomy" id="28200"/>
    <lineage>
        <taxon>Bacteria</taxon>
        <taxon>Pseudomonadati</taxon>
        <taxon>Campylobacterota</taxon>
        <taxon>Epsilonproteobacteria</taxon>
        <taxon>Campylobacterales</taxon>
        <taxon>Arcobacteraceae</taxon>
        <taxon>Aliarcobacter</taxon>
    </lineage>
</organism>
<dbReference type="InterPro" id="IPR045864">
    <property type="entry name" value="aa-tRNA-synth_II/BPL/LPL"/>
</dbReference>
<dbReference type="AlphaFoldDB" id="A0A2U2C058"/>
<dbReference type="InterPro" id="IPR004143">
    <property type="entry name" value="BPL_LPL_catalytic"/>
</dbReference>
<dbReference type="InterPro" id="IPR050664">
    <property type="entry name" value="Octanoyltrans_LipM/LipL"/>
</dbReference>
<name>A0A2U2C058_9BACT</name>
<dbReference type="SUPFAM" id="SSF55681">
    <property type="entry name" value="Class II aaRS and biotin synthetases"/>
    <property type="match status" value="1"/>
</dbReference>
<dbReference type="Pfam" id="PF21948">
    <property type="entry name" value="LplA-B_cat"/>
    <property type="match status" value="1"/>
</dbReference>
<dbReference type="PROSITE" id="PS51733">
    <property type="entry name" value="BPL_LPL_CATALYTIC"/>
    <property type="match status" value="1"/>
</dbReference>
<accession>A0A2U2C058</accession>
<evidence type="ECO:0000259" key="1">
    <source>
        <dbReference type="PROSITE" id="PS51733"/>
    </source>
</evidence>
<evidence type="ECO:0000313" key="3">
    <source>
        <dbReference type="Proteomes" id="UP000245014"/>
    </source>
</evidence>
<reference evidence="2 3" key="1">
    <citation type="submission" date="2018-05" db="EMBL/GenBank/DDBJ databases">
        <title>Antimicrobial susceptibility testing and genomic analysis of Arcobacter skirrowii strains and one Arcobacter butzleri isolated from German poultry farms.</title>
        <authorList>
            <person name="Haenel I."/>
            <person name="Hotzel H."/>
            <person name="Tomaso H."/>
            <person name="Busch A."/>
        </authorList>
    </citation>
    <scope>NUCLEOTIDE SEQUENCE [LARGE SCALE GENOMIC DNA]</scope>
    <source>
        <strain evidence="3">v</strain>
    </source>
</reference>
<feature type="domain" description="BPL/LPL catalytic" evidence="1">
    <location>
        <begin position="33"/>
        <end position="218"/>
    </location>
</feature>
<proteinExistence type="predicted"/>
<sequence>MKFNNKFRLIITQNLSSSINSNIDKALFKSFKNDSIPVLRLYTWEDCVTLGAGQKLDDYEKLQNSYKNNISKRLTGGGVLFHGHDISYTILVNPNMIENKDVKETYFLICQFLLKFYEDLGLKADFAKDNKDIVLSKSPFCQVGFEAYDIIINNRKIGGNAQKRAKNCILQHGSIPLYTKQKDELFGNSLEDFGISLSFEDAKDRLIKAFKTTFNVEFFEDELNKEELEILDSLNKDNQK</sequence>
<dbReference type="STRING" id="28200.GCA_001572935_01809"/>
<keyword evidence="2" id="KW-0436">Ligase</keyword>
<dbReference type="RefSeq" id="WP_109065822.1">
    <property type="nucleotide sequence ID" value="NZ_QEYG01000017.1"/>
</dbReference>
<dbReference type="GO" id="GO:0016874">
    <property type="term" value="F:ligase activity"/>
    <property type="evidence" value="ECO:0007669"/>
    <property type="project" value="UniProtKB-KW"/>
</dbReference>
<gene>
    <name evidence="2" type="ORF">DF188_06080</name>
</gene>
<evidence type="ECO:0000313" key="2">
    <source>
        <dbReference type="EMBL" id="PWE21073.1"/>
    </source>
</evidence>
<dbReference type="PANTHER" id="PTHR43679">
    <property type="entry name" value="OCTANOYLTRANSFERASE LIPM-RELATED"/>
    <property type="match status" value="1"/>
</dbReference>
<dbReference type="Gene3D" id="3.30.930.10">
    <property type="entry name" value="Bira Bifunctional Protein, Domain 2"/>
    <property type="match status" value="1"/>
</dbReference>
<dbReference type="EMBL" id="QEYI01000004">
    <property type="protein sequence ID" value="PWE21073.1"/>
    <property type="molecule type" value="Genomic_DNA"/>
</dbReference>
<dbReference type="PANTHER" id="PTHR43679:SF2">
    <property type="entry name" value="OCTANOYL-[GCVH]:PROTEIN N-OCTANOYLTRANSFERASE"/>
    <property type="match status" value="1"/>
</dbReference>
<dbReference type="Proteomes" id="UP000245014">
    <property type="component" value="Unassembled WGS sequence"/>
</dbReference>
<comment type="caution">
    <text evidence="2">The sequence shown here is derived from an EMBL/GenBank/DDBJ whole genome shotgun (WGS) entry which is preliminary data.</text>
</comment>